<gene>
    <name evidence="2" type="ORF">SAMN05216231_1722</name>
</gene>
<dbReference type="AlphaFoldDB" id="A0A1H1BDY1"/>
<reference evidence="2 3" key="1">
    <citation type="submission" date="2016-10" db="EMBL/GenBank/DDBJ databases">
        <authorList>
            <person name="de Groot N.N."/>
        </authorList>
    </citation>
    <scope>NUCLEOTIDE SEQUENCE [LARGE SCALE GENOMIC DNA]</scope>
    <source>
        <strain evidence="2 3">CGMCC 1.10449</strain>
    </source>
</reference>
<keyword evidence="3" id="KW-1185">Reference proteome</keyword>
<accession>A0A1H1BDY1</accession>
<keyword evidence="1" id="KW-0472">Membrane</keyword>
<proteinExistence type="predicted"/>
<dbReference type="STRING" id="553311.SAMN05216231_1722"/>
<dbReference type="EMBL" id="FNKD01000002">
    <property type="protein sequence ID" value="SDQ50169.1"/>
    <property type="molecule type" value="Genomic_DNA"/>
</dbReference>
<evidence type="ECO:0000313" key="3">
    <source>
        <dbReference type="Proteomes" id="UP000199444"/>
    </source>
</evidence>
<name>A0A1H1BDY1_9BACI</name>
<dbReference type="Proteomes" id="UP000199444">
    <property type="component" value="Unassembled WGS sequence"/>
</dbReference>
<evidence type="ECO:0000313" key="2">
    <source>
        <dbReference type="EMBL" id="SDQ50169.1"/>
    </source>
</evidence>
<sequence>MIIEMNKRLLVYIVILLIILPVFVYIMQVKTVPTITFFPMDEKTSFEMANTRLDLISEKTNDSYEIIWENDSKSDKEIYLRQDASLIFDNGMLRGIRSKWMEDTDRIQTKEKIYGEDSSYFQAISYHHGEIHYPDDQIKSIHKMTYDQLYVIDSPNTVLESFKTPNNKYETEWATLLDHTTHQQLLYSWKLLIRHFDIASESYISVPLTELYKYNNEPLPSLTQKQTNQIIGQLWEGIYKNYIINAKNIEKDKLKSYVPLVLFDKQNKHLIVLYEINGNKERLIQQYPEFK</sequence>
<evidence type="ECO:0000256" key="1">
    <source>
        <dbReference type="SAM" id="Phobius"/>
    </source>
</evidence>
<feature type="transmembrane region" description="Helical" evidence="1">
    <location>
        <begin position="9"/>
        <end position="27"/>
    </location>
</feature>
<keyword evidence="1" id="KW-1133">Transmembrane helix</keyword>
<protein>
    <submittedName>
        <fullName evidence="2">Uncharacterized protein</fullName>
    </submittedName>
</protein>
<organism evidence="2 3">
    <name type="scientific">Virgibacillus salinus</name>
    <dbReference type="NCBI Taxonomy" id="553311"/>
    <lineage>
        <taxon>Bacteria</taxon>
        <taxon>Bacillati</taxon>
        <taxon>Bacillota</taxon>
        <taxon>Bacilli</taxon>
        <taxon>Bacillales</taxon>
        <taxon>Bacillaceae</taxon>
        <taxon>Virgibacillus</taxon>
    </lineage>
</organism>
<keyword evidence="1" id="KW-0812">Transmembrane</keyword>
<dbReference type="RefSeq" id="WP_254788741.1">
    <property type="nucleotide sequence ID" value="NZ_FNKD01000002.1"/>
</dbReference>